<dbReference type="eggNOG" id="KOG2121">
    <property type="taxonomic scope" value="Eukaryota"/>
</dbReference>
<evidence type="ECO:0000256" key="10">
    <source>
        <dbReference type="ARBA" id="ARBA00022833"/>
    </source>
</evidence>
<evidence type="ECO:0000313" key="13">
    <source>
        <dbReference type="EMBL" id="EFJ22319.1"/>
    </source>
</evidence>
<dbReference type="InParanoid" id="D8RZL7"/>
<dbReference type="AlphaFoldDB" id="D8RZL7"/>
<comment type="similarity">
    <text evidence="3">Belongs to the RNase Z family.</text>
</comment>
<keyword evidence="6" id="KW-0540">Nuclease</keyword>
<dbReference type="OMA" id="QCVWISH"/>
<comment type="cofactor">
    <cofactor evidence="2">
        <name>Zn(2+)</name>
        <dbReference type="ChEBI" id="CHEBI:29105"/>
    </cofactor>
</comment>
<dbReference type="PANTHER" id="PTHR12553:SF70">
    <property type="entry name" value="RIBONUCLEASE Z"/>
    <property type="match status" value="1"/>
</dbReference>
<dbReference type="HOGENOM" id="CLU_006220_2_0_1"/>
<keyword evidence="7" id="KW-0479">Metal-binding</keyword>
<feature type="domain" description="Metallo-beta-lactamase" evidence="12">
    <location>
        <begin position="437"/>
        <end position="638"/>
    </location>
</feature>
<dbReference type="Proteomes" id="UP000001514">
    <property type="component" value="Unassembled WGS sequence"/>
</dbReference>
<evidence type="ECO:0000256" key="5">
    <source>
        <dbReference type="ARBA" id="ARBA00022694"/>
    </source>
</evidence>
<dbReference type="Gramene" id="EFJ22319">
    <property type="protein sequence ID" value="EFJ22319"/>
    <property type="gene ID" value="SELMODRAFT_416540"/>
</dbReference>
<evidence type="ECO:0000256" key="7">
    <source>
        <dbReference type="ARBA" id="ARBA00022723"/>
    </source>
</evidence>
<dbReference type="InterPro" id="IPR036866">
    <property type="entry name" value="RibonucZ/Hydroxyglut_hydro"/>
</dbReference>
<keyword evidence="8" id="KW-0255">Endonuclease</keyword>
<evidence type="ECO:0000256" key="1">
    <source>
        <dbReference type="ARBA" id="ARBA00000402"/>
    </source>
</evidence>
<evidence type="ECO:0000256" key="9">
    <source>
        <dbReference type="ARBA" id="ARBA00022801"/>
    </source>
</evidence>
<evidence type="ECO:0000256" key="2">
    <source>
        <dbReference type="ARBA" id="ARBA00001947"/>
    </source>
</evidence>
<dbReference type="InterPro" id="IPR047151">
    <property type="entry name" value="RNZ2-like"/>
</dbReference>
<dbReference type="GO" id="GO:1990180">
    <property type="term" value="P:mitochondrial tRNA 3'-end processing"/>
    <property type="evidence" value="ECO:0000318"/>
    <property type="project" value="GO_Central"/>
</dbReference>
<dbReference type="OrthoDB" id="527344at2759"/>
<dbReference type="Pfam" id="PF12706">
    <property type="entry name" value="Lactamase_B_2"/>
    <property type="match status" value="1"/>
</dbReference>
<keyword evidence="14" id="KW-1185">Reference proteome</keyword>
<protein>
    <recommendedName>
        <fullName evidence="4">ribonuclease Z</fullName>
        <ecNumber evidence="4">3.1.26.11</ecNumber>
    </recommendedName>
</protein>
<dbReference type="KEGG" id="smo:SELMODRAFT_416540"/>
<dbReference type="GO" id="GO:0046872">
    <property type="term" value="F:metal ion binding"/>
    <property type="evidence" value="ECO:0007669"/>
    <property type="project" value="UniProtKB-KW"/>
</dbReference>
<evidence type="ECO:0000256" key="3">
    <source>
        <dbReference type="ARBA" id="ARBA00007823"/>
    </source>
</evidence>
<name>D8RZL7_SELML</name>
<proteinExistence type="inferred from homology"/>
<reference evidence="13 14" key="1">
    <citation type="journal article" date="2011" name="Science">
        <title>The Selaginella genome identifies genetic changes associated with the evolution of vascular plants.</title>
        <authorList>
            <person name="Banks J.A."/>
            <person name="Nishiyama T."/>
            <person name="Hasebe M."/>
            <person name="Bowman J.L."/>
            <person name="Gribskov M."/>
            <person name="dePamphilis C."/>
            <person name="Albert V.A."/>
            <person name="Aono N."/>
            <person name="Aoyama T."/>
            <person name="Ambrose B.A."/>
            <person name="Ashton N.W."/>
            <person name="Axtell M.J."/>
            <person name="Barker E."/>
            <person name="Barker M.S."/>
            <person name="Bennetzen J.L."/>
            <person name="Bonawitz N.D."/>
            <person name="Chapple C."/>
            <person name="Cheng C."/>
            <person name="Correa L.G."/>
            <person name="Dacre M."/>
            <person name="DeBarry J."/>
            <person name="Dreyer I."/>
            <person name="Elias M."/>
            <person name="Engstrom E.M."/>
            <person name="Estelle M."/>
            <person name="Feng L."/>
            <person name="Finet C."/>
            <person name="Floyd S.K."/>
            <person name="Frommer W.B."/>
            <person name="Fujita T."/>
            <person name="Gramzow L."/>
            <person name="Gutensohn M."/>
            <person name="Harholt J."/>
            <person name="Hattori M."/>
            <person name="Heyl A."/>
            <person name="Hirai T."/>
            <person name="Hiwatashi Y."/>
            <person name="Ishikawa M."/>
            <person name="Iwata M."/>
            <person name="Karol K.G."/>
            <person name="Koehler B."/>
            <person name="Kolukisaoglu U."/>
            <person name="Kubo M."/>
            <person name="Kurata T."/>
            <person name="Lalonde S."/>
            <person name="Li K."/>
            <person name="Li Y."/>
            <person name="Litt A."/>
            <person name="Lyons E."/>
            <person name="Manning G."/>
            <person name="Maruyama T."/>
            <person name="Michael T.P."/>
            <person name="Mikami K."/>
            <person name="Miyazaki S."/>
            <person name="Morinaga S."/>
            <person name="Murata T."/>
            <person name="Mueller-Roeber B."/>
            <person name="Nelson D.R."/>
            <person name="Obara M."/>
            <person name="Oguri Y."/>
            <person name="Olmstead R.G."/>
            <person name="Onodera N."/>
            <person name="Petersen B.L."/>
            <person name="Pils B."/>
            <person name="Prigge M."/>
            <person name="Rensing S.A."/>
            <person name="Riano-Pachon D.M."/>
            <person name="Roberts A.W."/>
            <person name="Sato Y."/>
            <person name="Scheller H.V."/>
            <person name="Schulz B."/>
            <person name="Schulz C."/>
            <person name="Shakirov E.V."/>
            <person name="Shibagaki N."/>
            <person name="Shinohara N."/>
            <person name="Shippen D.E."/>
            <person name="Soerensen I."/>
            <person name="Sotooka R."/>
            <person name="Sugimoto N."/>
            <person name="Sugita M."/>
            <person name="Sumikawa N."/>
            <person name="Tanurdzic M."/>
            <person name="Theissen G."/>
            <person name="Ulvskov P."/>
            <person name="Wakazuki S."/>
            <person name="Weng J.K."/>
            <person name="Willats W.W."/>
            <person name="Wipf D."/>
            <person name="Wolf P.G."/>
            <person name="Yang L."/>
            <person name="Zimmer A.D."/>
            <person name="Zhu Q."/>
            <person name="Mitros T."/>
            <person name="Hellsten U."/>
            <person name="Loque D."/>
            <person name="Otillar R."/>
            <person name="Salamov A."/>
            <person name="Schmutz J."/>
            <person name="Shapiro H."/>
            <person name="Lindquist E."/>
            <person name="Lucas S."/>
            <person name="Rokhsar D."/>
            <person name="Grigoriev I.V."/>
        </authorList>
    </citation>
    <scope>NUCLEOTIDE SEQUENCE [LARGE SCALE GENOMIC DNA]</scope>
</reference>
<dbReference type="STRING" id="88036.D8RZL7"/>
<dbReference type="PANTHER" id="PTHR12553">
    <property type="entry name" value="ZINC PHOSPHODIESTERASE ELAC PROTEIN 2"/>
    <property type="match status" value="1"/>
</dbReference>
<dbReference type="GO" id="GO:0005739">
    <property type="term" value="C:mitochondrion"/>
    <property type="evidence" value="ECO:0000318"/>
    <property type="project" value="GO_Central"/>
</dbReference>
<dbReference type="Gene3D" id="3.60.15.10">
    <property type="entry name" value="Ribonuclease Z/Hydroxyacylglutathione hydrolase-like"/>
    <property type="match status" value="2"/>
</dbReference>
<dbReference type="InterPro" id="IPR001279">
    <property type="entry name" value="Metallo-B-lactamas"/>
</dbReference>
<evidence type="ECO:0000259" key="12">
    <source>
        <dbReference type="Pfam" id="PF12706"/>
    </source>
</evidence>
<dbReference type="SUPFAM" id="SSF56281">
    <property type="entry name" value="Metallo-hydrolase/oxidoreductase"/>
    <property type="match status" value="2"/>
</dbReference>
<keyword evidence="5" id="KW-0819">tRNA processing</keyword>
<evidence type="ECO:0000256" key="6">
    <source>
        <dbReference type="ARBA" id="ARBA00022722"/>
    </source>
</evidence>
<keyword evidence="9" id="KW-0378">Hydrolase</keyword>
<dbReference type="EMBL" id="GL377596">
    <property type="protein sequence ID" value="EFJ22319.1"/>
    <property type="molecule type" value="Genomic_DNA"/>
</dbReference>
<dbReference type="CDD" id="cd07718">
    <property type="entry name" value="RNaseZ_ELAC1_ELAC2-C-term-like_MBL-fold"/>
    <property type="match status" value="1"/>
</dbReference>
<gene>
    <name evidence="13" type="ORF">SELMODRAFT_416540</name>
</gene>
<evidence type="ECO:0000256" key="4">
    <source>
        <dbReference type="ARBA" id="ARBA00012477"/>
    </source>
</evidence>
<dbReference type="GO" id="GO:0042781">
    <property type="term" value="F:3'-tRNA processing endoribonuclease activity"/>
    <property type="evidence" value="ECO:0000318"/>
    <property type="project" value="GO_Central"/>
</dbReference>
<keyword evidence="10" id="KW-0862">Zinc</keyword>
<feature type="region of interest" description="Disordered" evidence="11">
    <location>
        <begin position="693"/>
        <end position="731"/>
    </location>
</feature>
<evidence type="ECO:0000313" key="14">
    <source>
        <dbReference type="Proteomes" id="UP000001514"/>
    </source>
</evidence>
<dbReference type="EC" id="3.1.26.11" evidence="4"/>
<organism evidence="14">
    <name type="scientific">Selaginella moellendorffii</name>
    <name type="common">Spikemoss</name>
    <dbReference type="NCBI Taxonomy" id="88036"/>
    <lineage>
        <taxon>Eukaryota</taxon>
        <taxon>Viridiplantae</taxon>
        <taxon>Streptophyta</taxon>
        <taxon>Embryophyta</taxon>
        <taxon>Tracheophyta</taxon>
        <taxon>Lycopodiopsida</taxon>
        <taxon>Selaginellales</taxon>
        <taxon>Selaginellaceae</taxon>
        <taxon>Selaginella</taxon>
    </lineage>
</organism>
<evidence type="ECO:0000256" key="8">
    <source>
        <dbReference type="ARBA" id="ARBA00022759"/>
    </source>
</evidence>
<comment type="catalytic activity">
    <reaction evidence="1">
        <text>Endonucleolytic cleavage of RNA, removing extra 3' nucleotides from tRNA precursor, generating 3' termini of tRNAs. A 3'-hydroxy group is left at the tRNA terminus and a 5'-phosphoryl group is left at the trailer molecule.</text>
        <dbReference type="EC" id="3.1.26.11"/>
    </reaction>
</comment>
<sequence>MEVTILNASGDGVGPSLLLSHGGGAGQYLVNVPEGFSRLVLEHRIRPCAKLSCLVLTSIRPVAAGGIGGLILRLAQDGHEKLEVTGPRGSAAFVHALRHIFRWRHPKVFVSEWTEGNVPVFEDEYVVIFPILASGNRCQSCVYQQNASFSRHHEEDLLPELDEDSNPVFVRDTRGNHSIADCTAPGSSPVTTVLGYTFYLKKLNSSLLILDIPDCSTLSGMEADAILHCEQHPQGIAAVIHLSPGPVVTSEEYSRWIENYQSFHVLVNASSPQYGFQASLRTTAMLNMVSKKFFPIPANCNECEPSAAKRSSLTSGHLLSRIVLERGSCGDIVVRMDHSKCIENFNFTNYQEDLLKLQPWLRDKLLNMESQRCSSNQLVARAMKRSMLRKSCGQSRTAVCSSDDFEVQFFGTGSAEPSKYRGSSGVLLRLRGSAAMLLDAGEGVLGQIFRSYGEAKALEAVNSIECLWLSHKHADHVLGAVAIVCSQARERTKPLLVIGSTAVVKWLTEVCNAHAQSGFPLPAFVVMHFEEFEGSHHLGRVLETLQLKSIASVPVNHCYEAYGLVLHGQTGWHLVYSGDTRPSDRLIQAGAGCTLLIHEATFEDCLESHARKKRHCTVSEALQVGSRMQAEQVILTHFSQRYPKVVEIDVTSYPNACVAFDGMVVTSSSMRGLRELQGVVRMVLAAQDPWIAKAPPSPEGWQSDTRKRHLEGSLDAPKPPSVPKHIRWESD</sequence>
<evidence type="ECO:0000256" key="11">
    <source>
        <dbReference type="SAM" id="MobiDB-lite"/>
    </source>
</evidence>
<accession>D8RZL7</accession>